<dbReference type="Proteomes" id="UP000325081">
    <property type="component" value="Unassembled WGS sequence"/>
</dbReference>
<reference evidence="2" key="1">
    <citation type="journal article" date="2019" name="Curr. Biol.">
        <title>Genome Sequence of Striga asiatica Provides Insight into the Evolution of Plant Parasitism.</title>
        <authorList>
            <person name="Yoshida S."/>
            <person name="Kim S."/>
            <person name="Wafula E.K."/>
            <person name="Tanskanen J."/>
            <person name="Kim Y.M."/>
            <person name="Honaas L."/>
            <person name="Yang Z."/>
            <person name="Spallek T."/>
            <person name="Conn C.E."/>
            <person name="Ichihashi Y."/>
            <person name="Cheong K."/>
            <person name="Cui S."/>
            <person name="Der J.P."/>
            <person name="Gundlach H."/>
            <person name="Jiao Y."/>
            <person name="Hori C."/>
            <person name="Ishida J.K."/>
            <person name="Kasahara H."/>
            <person name="Kiba T."/>
            <person name="Kim M.S."/>
            <person name="Koo N."/>
            <person name="Laohavisit A."/>
            <person name="Lee Y.H."/>
            <person name="Lumba S."/>
            <person name="McCourt P."/>
            <person name="Mortimer J.C."/>
            <person name="Mutuku J.M."/>
            <person name="Nomura T."/>
            <person name="Sasaki-Sekimoto Y."/>
            <person name="Seto Y."/>
            <person name="Wang Y."/>
            <person name="Wakatake T."/>
            <person name="Sakakibara H."/>
            <person name="Demura T."/>
            <person name="Yamaguchi S."/>
            <person name="Yoneyama K."/>
            <person name="Manabe R.I."/>
            <person name="Nelson D.C."/>
            <person name="Schulman A.H."/>
            <person name="Timko M.P."/>
            <person name="dePamphilis C.W."/>
            <person name="Choi D."/>
            <person name="Shirasu K."/>
        </authorList>
    </citation>
    <scope>NUCLEOTIDE SEQUENCE [LARGE SCALE GENOMIC DNA]</scope>
    <source>
        <strain evidence="2">cv. UVA1</strain>
    </source>
</reference>
<accession>A0A5A7R0Y1</accession>
<organism evidence="1 2">
    <name type="scientific">Striga asiatica</name>
    <name type="common">Asiatic witchweed</name>
    <name type="synonym">Buchnera asiatica</name>
    <dbReference type="NCBI Taxonomy" id="4170"/>
    <lineage>
        <taxon>Eukaryota</taxon>
        <taxon>Viridiplantae</taxon>
        <taxon>Streptophyta</taxon>
        <taxon>Embryophyta</taxon>
        <taxon>Tracheophyta</taxon>
        <taxon>Spermatophyta</taxon>
        <taxon>Magnoliopsida</taxon>
        <taxon>eudicotyledons</taxon>
        <taxon>Gunneridae</taxon>
        <taxon>Pentapetalae</taxon>
        <taxon>asterids</taxon>
        <taxon>lamiids</taxon>
        <taxon>Lamiales</taxon>
        <taxon>Orobanchaceae</taxon>
        <taxon>Buchnereae</taxon>
        <taxon>Striga</taxon>
    </lineage>
</organism>
<evidence type="ECO:0000313" key="2">
    <source>
        <dbReference type="Proteomes" id="UP000325081"/>
    </source>
</evidence>
<comment type="caution">
    <text evidence="1">The sequence shown here is derived from an EMBL/GenBank/DDBJ whole genome shotgun (WGS) entry which is preliminary data.</text>
</comment>
<gene>
    <name evidence="1" type="ORF">STAS_28721</name>
</gene>
<keyword evidence="2" id="KW-1185">Reference proteome</keyword>
<feature type="non-terminal residue" evidence="1">
    <location>
        <position position="184"/>
    </location>
</feature>
<dbReference type="GO" id="GO:0016301">
    <property type="term" value="F:kinase activity"/>
    <property type="evidence" value="ECO:0007669"/>
    <property type="project" value="UniProtKB-KW"/>
</dbReference>
<sequence>MDHIFFRCKRAHVCWKLVGISWHEIETTSSTFQDWWLEITCVPKDKVIEDRINLLILPSLVALKNYDQLGEWYNVMDLVDKASKDRHYITNCRCPNSYSGMVLLRGAAEKEGKVLKEWTITFKYSGTHSEDELRRIRWLLELAVKDGWKEVACSVAKREIASILNNRTQIELGLSVLAEDIWCL</sequence>
<protein>
    <submittedName>
        <fullName evidence="1">5'-AMP-activated protein kinase beta-2 subunit protein</fullName>
    </submittedName>
</protein>
<dbReference type="AlphaFoldDB" id="A0A5A7R0Y1"/>
<dbReference type="EMBL" id="BKCP01009626">
    <property type="protein sequence ID" value="GER51350.1"/>
    <property type="molecule type" value="Genomic_DNA"/>
</dbReference>
<evidence type="ECO:0000313" key="1">
    <source>
        <dbReference type="EMBL" id="GER51350.1"/>
    </source>
</evidence>
<proteinExistence type="predicted"/>
<keyword evidence="1" id="KW-0418">Kinase</keyword>
<keyword evidence="1" id="KW-0808">Transferase</keyword>
<name>A0A5A7R0Y1_STRAF</name>